<evidence type="ECO:0000313" key="3">
    <source>
        <dbReference type="EMBL" id="KST65887.1"/>
    </source>
</evidence>
<feature type="transmembrane region" description="Helical" evidence="1">
    <location>
        <begin position="390"/>
        <end position="413"/>
    </location>
</feature>
<name>A0A0V7ZNZ7_9CYAN</name>
<dbReference type="PANTHER" id="PTHR43130:SF3">
    <property type="entry name" value="HTH-TYPE TRANSCRIPTIONAL REGULATOR RV1931C"/>
    <property type="match status" value="1"/>
</dbReference>
<dbReference type="InterPro" id="IPR002818">
    <property type="entry name" value="DJ-1/PfpI"/>
</dbReference>
<dbReference type="Proteomes" id="UP000053372">
    <property type="component" value="Unassembled WGS sequence"/>
</dbReference>
<reference evidence="3 4" key="1">
    <citation type="journal article" date="2015" name="Genome Announc.">
        <title>Draft Genome of the Euendolithic (true boring) Cyanobacterium Mastigocoleus testarum strain BC008.</title>
        <authorList>
            <person name="Guida B.S."/>
            <person name="Garcia-Pichel F."/>
        </authorList>
    </citation>
    <scope>NUCLEOTIDE SEQUENCE [LARGE SCALE GENOMIC DNA]</scope>
    <source>
        <strain evidence="3 4">BC008</strain>
    </source>
</reference>
<dbReference type="SUPFAM" id="SSF52317">
    <property type="entry name" value="Class I glutamine amidotransferase-like"/>
    <property type="match status" value="1"/>
</dbReference>
<dbReference type="EMBL" id="LMTZ01000102">
    <property type="protein sequence ID" value="KST65887.1"/>
    <property type="molecule type" value="Genomic_DNA"/>
</dbReference>
<comment type="caution">
    <text evidence="3">The sequence shown here is derived from an EMBL/GenBank/DDBJ whole genome shotgun (WGS) entry which is preliminary data.</text>
</comment>
<dbReference type="Pfam" id="PF01965">
    <property type="entry name" value="DJ-1_PfpI"/>
    <property type="match status" value="1"/>
</dbReference>
<dbReference type="Gene3D" id="3.40.50.880">
    <property type="match status" value="1"/>
</dbReference>
<protein>
    <recommendedName>
        <fullName evidence="2">DJ-1/PfpI domain-containing protein</fullName>
    </recommendedName>
</protein>
<evidence type="ECO:0000256" key="1">
    <source>
        <dbReference type="SAM" id="Phobius"/>
    </source>
</evidence>
<keyword evidence="1" id="KW-0812">Transmembrane</keyword>
<keyword evidence="1" id="KW-1133">Transmembrane helix</keyword>
<evidence type="ECO:0000313" key="4">
    <source>
        <dbReference type="Proteomes" id="UP000053372"/>
    </source>
</evidence>
<keyword evidence="1" id="KW-0472">Membrane</keyword>
<proteinExistence type="predicted"/>
<dbReference type="InterPro" id="IPR029062">
    <property type="entry name" value="Class_I_gatase-like"/>
</dbReference>
<dbReference type="PANTHER" id="PTHR43130">
    <property type="entry name" value="ARAC-FAMILY TRANSCRIPTIONAL REGULATOR"/>
    <property type="match status" value="1"/>
</dbReference>
<dbReference type="InterPro" id="IPR052158">
    <property type="entry name" value="INH-QAR"/>
</dbReference>
<dbReference type="AlphaFoldDB" id="A0A0V7ZNZ7"/>
<gene>
    <name evidence="3" type="ORF">BC008_23190</name>
</gene>
<keyword evidence="4" id="KW-1185">Reference proteome</keyword>
<organism evidence="3 4">
    <name type="scientific">Mastigocoleus testarum BC008</name>
    <dbReference type="NCBI Taxonomy" id="371196"/>
    <lineage>
        <taxon>Bacteria</taxon>
        <taxon>Bacillati</taxon>
        <taxon>Cyanobacteriota</taxon>
        <taxon>Cyanophyceae</taxon>
        <taxon>Nostocales</taxon>
        <taxon>Hapalosiphonaceae</taxon>
        <taxon>Mastigocoleus</taxon>
    </lineage>
</organism>
<dbReference type="RefSeq" id="WP_036267114.1">
    <property type="nucleotide sequence ID" value="NZ_LMTZ01000102.1"/>
</dbReference>
<sequence length="425" mass="47198">MHGNPEYFPLDGINSPDYDPNKQTAVILVSNGGTETTDLLVPYEIFSASNKFNVYTVAPKHQISALTNGGGIDIIPDFSLAEFEKTIGQNPDLIVIPAVHNSQDAELIKWINQHNDEKTTILSICEGVRLLAATGLLENRQATTHWLALGSLKKQYPNTNWVKDVKYLEDGNVVTSPGVITGAINGSLHTLEKLSGKDVAREVAQNLNYPFPDSATFESPSLKFKDIALLLTGAYGWHKQNIGVFLDDGIGEIDLTAVLDTYPRSLAARTIPITSERKIINSQYGLKLVPRFDFTTAARLDRILVLDNQSDLDLETHLNLESHLKLENWAKNTYNLESEYLSDFSKDSSKFVFDNVLQDLAQQENKLLAEIVAKTVEYPLDSINLEGKNFPISLILIKPLSIGLLSLAVIWAISRFRRQTTVMGE</sequence>
<feature type="domain" description="DJ-1/PfpI" evidence="2">
    <location>
        <begin position="26"/>
        <end position="181"/>
    </location>
</feature>
<accession>A0A0V7ZNZ7</accession>
<evidence type="ECO:0000259" key="2">
    <source>
        <dbReference type="Pfam" id="PF01965"/>
    </source>
</evidence>